<dbReference type="Proteomes" id="UP001501343">
    <property type="component" value="Unassembled WGS sequence"/>
</dbReference>
<protein>
    <submittedName>
        <fullName evidence="1">MazG nucleotide pyrophosphohydrolase domain-containing protein</fullName>
    </submittedName>
</protein>
<comment type="caution">
    <text evidence="1">The sequence shown here is derived from an EMBL/GenBank/DDBJ whole genome shotgun (WGS) entry which is preliminary data.</text>
</comment>
<keyword evidence="2" id="KW-1185">Reference proteome</keyword>
<reference evidence="2" key="1">
    <citation type="journal article" date="2019" name="Int. J. Syst. Evol. Microbiol.">
        <title>The Global Catalogue of Microorganisms (GCM) 10K type strain sequencing project: providing services to taxonomists for standard genome sequencing and annotation.</title>
        <authorList>
            <consortium name="The Broad Institute Genomics Platform"/>
            <consortium name="The Broad Institute Genome Sequencing Center for Infectious Disease"/>
            <person name="Wu L."/>
            <person name="Ma J."/>
        </authorList>
    </citation>
    <scope>NUCLEOTIDE SEQUENCE [LARGE SCALE GENOMIC DNA]</scope>
    <source>
        <strain evidence="2">JCM 14900</strain>
    </source>
</reference>
<evidence type="ECO:0000313" key="2">
    <source>
        <dbReference type="Proteomes" id="UP001501343"/>
    </source>
</evidence>
<accession>A0ABP5BC09</accession>
<gene>
    <name evidence="1" type="ORF">GCM10009775_35180</name>
</gene>
<organism evidence="1 2">
    <name type="scientific">Microbacterium aoyamense</name>
    <dbReference type="NCBI Taxonomy" id="344166"/>
    <lineage>
        <taxon>Bacteria</taxon>
        <taxon>Bacillati</taxon>
        <taxon>Actinomycetota</taxon>
        <taxon>Actinomycetes</taxon>
        <taxon>Micrococcales</taxon>
        <taxon>Microbacteriaceae</taxon>
        <taxon>Microbacterium</taxon>
    </lineage>
</organism>
<dbReference type="SUPFAM" id="SSF101386">
    <property type="entry name" value="all-alpha NTP pyrophosphatases"/>
    <property type="match status" value="1"/>
</dbReference>
<dbReference type="Gene3D" id="1.10.287.1080">
    <property type="entry name" value="MazG-like"/>
    <property type="match status" value="1"/>
</dbReference>
<proteinExistence type="predicted"/>
<name>A0ABP5BC09_9MICO</name>
<dbReference type="CDD" id="cd11538">
    <property type="entry name" value="NTP-PPase_u1"/>
    <property type="match status" value="1"/>
</dbReference>
<sequence length="102" mass="11644">MDLAGLQREVEAISALYARRFDIDRTDDWLLLKLNEEVGELTQAYLARTGQARRTDASPEHFDDEIADVLAHLLLIAERFGVDVAAAMERKWLAWKADLDED</sequence>
<evidence type="ECO:0000313" key="1">
    <source>
        <dbReference type="EMBL" id="GAA1940234.1"/>
    </source>
</evidence>
<dbReference type="EMBL" id="BAAAOF010000009">
    <property type="protein sequence ID" value="GAA1940234.1"/>
    <property type="molecule type" value="Genomic_DNA"/>
</dbReference>
<dbReference type="RefSeq" id="WP_248151334.1">
    <property type="nucleotide sequence ID" value="NZ_BAAAOF010000009.1"/>
</dbReference>